<name>A0A1T4NK84_9FIRM</name>
<dbReference type="OrthoDB" id="2220876at2"/>
<proteinExistence type="predicted"/>
<dbReference type="Proteomes" id="UP000190657">
    <property type="component" value="Unassembled WGS sequence"/>
</dbReference>
<evidence type="ECO:0000313" key="1">
    <source>
        <dbReference type="EMBL" id="SJZ79553.1"/>
    </source>
</evidence>
<keyword evidence="2" id="KW-1185">Reference proteome</keyword>
<gene>
    <name evidence="1" type="ORF">SAMN02745114_01629</name>
</gene>
<sequence length="126" mass="14985">MENLVENLKQKINNSTSLEEIVDIFCEECSADLPEKNFLFETGLYQFTCDEEYYFSLVLQYKDSGDEYVQLHTDVVYPPSMKYEDFASCEWIEDIDEFKQFVLASEEYRLLQTEAIFKVDIYIEET</sequence>
<dbReference type="EMBL" id="FUWW01000023">
    <property type="protein sequence ID" value="SJZ79553.1"/>
    <property type="molecule type" value="Genomic_DNA"/>
</dbReference>
<dbReference type="AlphaFoldDB" id="A0A1T4NK84"/>
<accession>A0A1T4NK84</accession>
<organism evidence="1 2">
    <name type="scientific">Eubacterium coprostanoligenes</name>
    <dbReference type="NCBI Taxonomy" id="290054"/>
    <lineage>
        <taxon>Bacteria</taxon>
        <taxon>Bacillati</taxon>
        <taxon>Bacillota</taxon>
        <taxon>Clostridia</taxon>
        <taxon>Eubacteriales</taxon>
        <taxon>Eubacteriaceae</taxon>
        <taxon>Eubacterium</taxon>
    </lineage>
</organism>
<dbReference type="RefSeq" id="WP_078769061.1">
    <property type="nucleotide sequence ID" value="NZ_FUWW01000023.1"/>
</dbReference>
<evidence type="ECO:0000313" key="2">
    <source>
        <dbReference type="Proteomes" id="UP000190657"/>
    </source>
</evidence>
<reference evidence="2" key="1">
    <citation type="submission" date="2017-02" db="EMBL/GenBank/DDBJ databases">
        <authorList>
            <person name="Varghese N."/>
            <person name="Submissions S."/>
        </authorList>
    </citation>
    <scope>NUCLEOTIDE SEQUENCE [LARGE SCALE GENOMIC DNA]</scope>
    <source>
        <strain evidence="2">ATCC 51222</strain>
    </source>
</reference>
<protein>
    <submittedName>
        <fullName evidence="1">Uncharacterized protein</fullName>
    </submittedName>
</protein>